<keyword evidence="2" id="KW-1185">Reference proteome</keyword>
<gene>
    <name evidence="1" type="ORF">QR685DRAFT_597366</name>
</gene>
<sequence>MTTGKSAKRWLGSQRKSGFSPFPCFFGSPPSLGVWSPRQACTAGNNATKGSVPALSSLLSALSLFLSFSPRPSVTSCFQLSNNSGHISGVCLLSRVPCSSLHRNMGQ</sequence>
<protein>
    <submittedName>
        <fullName evidence="1">Uncharacterized protein</fullName>
    </submittedName>
</protein>
<proteinExistence type="predicted"/>
<dbReference type="EMBL" id="JAVLET010000004">
    <property type="protein sequence ID" value="KAL0470808.1"/>
    <property type="molecule type" value="Genomic_DNA"/>
</dbReference>
<evidence type="ECO:0000313" key="1">
    <source>
        <dbReference type="EMBL" id="KAL0470808.1"/>
    </source>
</evidence>
<organism evidence="1 2">
    <name type="scientific">Neurospora intermedia</name>
    <dbReference type="NCBI Taxonomy" id="5142"/>
    <lineage>
        <taxon>Eukaryota</taxon>
        <taxon>Fungi</taxon>
        <taxon>Dikarya</taxon>
        <taxon>Ascomycota</taxon>
        <taxon>Pezizomycotina</taxon>
        <taxon>Sordariomycetes</taxon>
        <taxon>Sordariomycetidae</taxon>
        <taxon>Sordariales</taxon>
        <taxon>Sordariaceae</taxon>
        <taxon>Neurospora</taxon>
    </lineage>
</organism>
<evidence type="ECO:0000313" key="2">
    <source>
        <dbReference type="Proteomes" id="UP001451303"/>
    </source>
</evidence>
<reference evidence="1 2" key="1">
    <citation type="submission" date="2023-09" db="EMBL/GenBank/DDBJ databases">
        <title>Multi-omics analysis of a traditional fermented food reveals byproduct-associated fungal strains for waste-to-food upcycling.</title>
        <authorList>
            <consortium name="Lawrence Berkeley National Laboratory"/>
            <person name="Rekdal V.M."/>
            <person name="Villalobos-Escobedo J.M."/>
            <person name="Rodriguez-Valeron N."/>
            <person name="Garcia M.O."/>
            <person name="Vasquez D.P."/>
            <person name="Damayanti I."/>
            <person name="Sorensen P.M."/>
            <person name="Baidoo E.E."/>
            <person name="De Carvalho A.C."/>
            <person name="Riley R."/>
            <person name="Lipzen A."/>
            <person name="He G."/>
            <person name="Yan M."/>
            <person name="Haridas S."/>
            <person name="Daum C."/>
            <person name="Yoshinaga Y."/>
            <person name="Ng V."/>
            <person name="Grigoriev I.V."/>
            <person name="Munk R."/>
            <person name="Nuraida L."/>
            <person name="Wijaya C.H."/>
            <person name="Morales P.-C."/>
            <person name="Keasling J.D."/>
        </authorList>
    </citation>
    <scope>NUCLEOTIDE SEQUENCE [LARGE SCALE GENOMIC DNA]</scope>
    <source>
        <strain evidence="1 2">FGSC 2613</strain>
    </source>
</reference>
<comment type="caution">
    <text evidence="1">The sequence shown here is derived from an EMBL/GenBank/DDBJ whole genome shotgun (WGS) entry which is preliminary data.</text>
</comment>
<accession>A0ABR3DG01</accession>
<dbReference type="Proteomes" id="UP001451303">
    <property type="component" value="Unassembled WGS sequence"/>
</dbReference>
<name>A0ABR3DG01_NEUIN</name>